<organism evidence="2 3">
    <name type="scientific">Colletotrichum spinosum</name>
    <dbReference type="NCBI Taxonomy" id="1347390"/>
    <lineage>
        <taxon>Eukaryota</taxon>
        <taxon>Fungi</taxon>
        <taxon>Dikarya</taxon>
        <taxon>Ascomycota</taxon>
        <taxon>Pezizomycotina</taxon>
        <taxon>Sordariomycetes</taxon>
        <taxon>Hypocreomycetidae</taxon>
        <taxon>Glomerellales</taxon>
        <taxon>Glomerellaceae</taxon>
        <taxon>Colletotrichum</taxon>
        <taxon>Colletotrichum orbiculare species complex</taxon>
    </lineage>
</organism>
<dbReference type="EMBL" id="QAPG01000037">
    <property type="protein sequence ID" value="TDZ35765.1"/>
    <property type="molecule type" value="Genomic_DNA"/>
</dbReference>
<sequence>MMIKLNAVKSVSCINVHGEVDRVLRHEARGLVGRDPSSASSPLTTSTTAAQPSSPAAARSLTEKPAAVLTCSLDGHHLSAASAISRRGRPATAPALLLSTSPPFPLEHSPSGNLIEDIAIASLDTMKRRTVAGPGNSARLIMASSVCGHREPQQDTVLQPSRPFEGETHLVGLVVVSARPVPLAPSELTEPSPGLAAEFRPLRVSVGQTALCLFLLRFLVCIAERFAAQQFVLEDRLPSAQPVDNLATSSLTLQTKPACCWTLDFPRHRACVVSSSPPAWQRPKLYFRP</sequence>
<evidence type="ECO:0000313" key="2">
    <source>
        <dbReference type="EMBL" id="TDZ35765.1"/>
    </source>
</evidence>
<evidence type="ECO:0000313" key="3">
    <source>
        <dbReference type="Proteomes" id="UP000295083"/>
    </source>
</evidence>
<dbReference type="AlphaFoldDB" id="A0A4R8QJJ8"/>
<accession>A0A4R8QJJ8</accession>
<dbReference type="Proteomes" id="UP000295083">
    <property type="component" value="Unassembled WGS sequence"/>
</dbReference>
<reference evidence="2 3" key="1">
    <citation type="submission" date="2018-11" db="EMBL/GenBank/DDBJ databases">
        <title>Genome sequence and assembly of Colletotrichum spinosum.</title>
        <authorList>
            <person name="Gan P."/>
            <person name="Shirasu K."/>
        </authorList>
    </citation>
    <scope>NUCLEOTIDE SEQUENCE [LARGE SCALE GENOMIC DNA]</scope>
    <source>
        <strain evidence="2 3">CBS 515.97</strain>
    </source>
</reference>
<evidence type="ECO:0000256" key="1">
    <source>
        <dbReference type="SAM" id="MobiDB-lite"/>
    </source>
</evidence>
<proteinExistence type="predicted"/>
<feature type="region of interest" description="Disordered" evidence="1">
    <location>
        <begin position="31"/>
        <end position="61"/>
    </location>
</feature>
<name>A0A4R8QJJ8_9PEZI</name>
<gene>
    <name evidence="2" type="ORF">C8035_v008507</name>
</gene>
<comment type="caution">
    <text evidence="2">The sequence shown here is derived from an EMBL/GenBank/DDBJ whole genome shotgun (WGS) entry which is preliminary data.</text>
</comment>
<keyword evidence="3" id="KW-1185">Reference proteome</keyword>
<protein>
    <submittedName>
        <fullName evidence="2">Uncharacterized protein</fullName>
    </submittedName>
</protein>
<feature type="compositionally biased region" description="Low complexity" evidence="1">
    <location>
        <begin position="36"/>
        <end position="60"/>
    </location>
</feature>